<comment type="caution">
    <text evidence="2">The sequence shown here is derived from an EMBL/GenBank/DDBJ whole genome shotgun (WGS) entry which is preliminary data.</text>
</comment>
<keyword evidence="3" id="KW-1185">Reference proteome</keyword>
<name>A0A086J3V3_NEMA1</name>
<protein>
    <submittedName>
        <fullName evidence="2">Uncharacterized protein</fullName>
    </submittedName>
</protein>
<reference evidence="2 3" key="1">
    <citation type="journal article" date="2014" name="Genome Announc.">
        <title>Genome Sequence of the Microsporidian Species Nematocida sp1 Strain ERTm6 (ATCC PRA-372).</title>
        <authorList>
            <person name="Bakowski M.A."/>
            <person name="Priest M."/>
            <person name="Young S."/>
            <person name="Cuomo C.A."/>
            <person name="Troemel E.R."/>
        </authorList>
    </citation>
    <scope>NUCLEOTIDE SEQUENCE [LARGE SCALE GENOMIC DNA]</scope>
    <source>
        <strain evidence="2 3">ERTm6</strain>
    </source>
</reference>
<sequence length="344" mass="39276">MADRNECVEQFINRMYGVEREQPIEKLILSLDTLPSMLNIPIRSSDVLYEVKRKMYDYRRVRVSKRIMKKLIEVIIDAAKSNKVNMCDLENTFKEAPQYDLDTSNTIILPEALDETQYEFKSILEDVAEGANNLAEKTQNSLDINIGLTDKFIINRKNERQKRLDEFKEIKDSRSTNILPRKDALYSWKTMPHTQPARSNDKCHEILSRINDIIEKNESPNANRTNDTIEFTTDRVKKLETYETQFNQKMLTLLSELSEKLAKPIDLAGTVQSEGSVGVHAEKKKDACDGKEEPSIKDAPCARVNPAELFFYKDLVKYVGIGVATGVGIGAFIMAKLCSSTMPY</sequence>
<feature type="transmembrane region" description="Helical" evidence="1">
    <location>
        <begin position="315"/>
        <end position="335"/>
    </location>
</feature>
<dbReference type="AlphaFoldDB" id="A0A086J3V3"/>
<dbReference type="EMBL" id="AKIJ01000002">
    <property type="protein sequence ID" value="KFG26821.1"/>
    <property type="molecule type" value="Genomic_DNA"/>
</dbReference>
<keyword evidence="1" id="KW-0812">Transmembrane</keyword>
<organism evidence="2 3">
    <name type="scientific">Nematocida ausubeli (strain ATCC PRA-371 / ERTm2)</name>
    <name type="common">Nematode killer fungus</name>
    <dbReference type="NCBI Taxonomy" id="1913371"/>
    <lineage>
        <taxon>Eukaryota</taxon>
        <taxon>Fungi</taxon>
        <taxon>Fungi incertae sedis</taxon>
        <taxon>Microsporidia</taxon>
        <taxon>Nematocida</taxon>
    </lineage>
</organism>
<proteinExistence type="predicted"/>
<dbReference type="HOGENOM" id="CLU_811562_0_0_1"/>
<evidence type="ECO:0000256" key="1">
    <source>
        <dbReference type="SAM" id="Phobius"/>
    </source>
</evidence>
<dbReference type="Proteomes" id="UP000054524">
    <property type="component" value="Unassembled WGS sequence"/>
</dbReference>
<keyword evidence="1" id="KW-0472">Membrane</keyword>
<evidence type="ECO:0000313" key="3">
    <source>
        <dbReference type="Proteomes" id="UP000054524"/>
    </source>
</evidence>
<gene>
    <name evidence="2" type="ORF">NESG_00977</name>
</gene>
<dbReference type="GeneID" id="77675950"/>
<keyword evidence="1" id="KW-1133">Transmembrane helix</keyword>
<accession>A0A086J3V3</accession>
<evidence type="ECO:0000313" key="2">
    <source>
        <dbReference type="EMBL" id="KFG26821.1"/>
    </source>
</evidence>
<dbReference type="RefSeq" id="XP_052905376.1">
    <property type="nucleotide sequence ID" value="XM_053048616.1"/>
</dbReference>